<dbReference type="GeneTree" id="ENSGT00940000160554"/>
<feature type="signal peptide" evidence="15">
    <location>
        <begin position="1"/>
        <end position="27"/>
    </location>
</feature>
<dbReference type="OrthoDB" id="6252479at2759"/>
<feature type="chain" id="PRO_5034062560" evidence="15">
    <location>
        <begin position="28"/>
        <end position="931"/>
    </location>
</feature>
<dbReference type="Proteomes" id="UP000694397">
    <property type="component" value="Chromosome 13"/>
</dbReference>
<dbReference type="PROSITE" id="PS00232">
    <property type="entry name" value="CADHERIN_1"/>
    <property type="match status" value="3"/>
</dbReference>
<keyword evidence="10 14" id="KW-0472">Membrane</keyword>
<dbReference type="InterPro" id="IPR020894">
    <property type="entry name" value="Cadherin_CS"/>
</dbReference>
<reference evidence="17 18" key="1">
    <citation type="submission" date="2019-04" db="EMBL/GenBank/DDBJ databases">
        <authorList>
            <consortium name="Wellcome Sanger Institute Data Sharing"/>
        </authorList>
    </citation>
    <scope>NUCLEOTIDE SEQUENCE [LARGE SCALE GENOMIC DNA]</scope>
</reference>
<evidence type="ECO:0000256" key="9">
    <source>
        <dbReference type="ARBA" id="ARBA00022989"/>
    </source>
</evidence>
<evidence type="ECO:0000256" key="2">
    <source>
        <dbReference type="ARBA" id="ARBA00004251"/>
    </source>
</evidence>
<dbReference type="GO" id="GO:0009653">
    <property type="term" value="P:anatomical structure morphogenesis"/>
    <property type="evidence" value="ECO:0007669"/>
    <property type="project" value="UniProtKB-ARBA"/>
</dbReference>
<feature type="domain" description="Cadherin" evidence="16">
    <location>
        <begin position="132"/>
        <end position="240"/>
    </location>
</feature>
<dbReference type="PROSITE" id="PS50268">
    <property type="entry name" value="CADHERIN_2"/>
    <property type="match status" value="6"/>
</dbReference>
<dbReference type="GO" id="GO:0005886">
    <property type="term" value="C:plasma membrane"/>
    <property type="evidence" value="ECO:0007669"/>
    <property type="project" value="UniProtKB-SubCell"/>
</dbReference>
<feature type="compositionally biased region" description="Basic and acidic residues" evidence="13">
    <location>
        <begin position="920"/>
        <end position="931"/>
    </location>
</feature>
<dbReference type="Pfam" id="PF08266">
    <property type="entry name" value="Cadherin_2"/>
    <property type="match status" value="1"/>
</dbReference>
<feature type="compositionally biased region" description="Low complexity" evidence="13">
    <location>
        <begin position="839"/>
        <end position="851"/>
    </location>
</feature>
<dbReference type="GO" id="GO:0005509">
    <property type="term" value="F:calcium ion binding"/>
    <property type="evidence" value="ECO:0007669"/>
    <property type="project" value="UniProtKB-UniRule"/>
</dbReference>
<evidence type="ECO:0000256" key="1">
    <source>
        <dbReference type="ARBA" id="ARBA00003436"/>
    </source>
</evidence>
<evidence type="ECO:0000256" key="3">
    <source>
        <dbReference type="ARBA" id="ARBA00022475"/>
    </source>
</evidence>
<protein>
    <submittedName>
        <fullName evidence="17">Protocadherin 2 alpha c</fullName>
    </submittedName>
</protein>
<evidence type="ECO:0000256" key="15">
    <source>
        <dbReference type="SAM" id="SignalP"/>
    </source>
</evidence>
<dbReference type="SMART" id="SM00112">
    <property type="entry name" value="CA"/>
    <property type="match status" value="6"/>
</dbReference>
<dbReference type="Pfam" id="PF15974">
    <property type="entry name" value="Cadherin_tail"/>
    <property type="match status" value="1"/>
</dbReference>
<keyword evidence="7 12" id="KW-0106">Calcium</keyword>
<evidence type="ECO:0000256" key="11">
    <source>
        <dbReference type="ARBA" id="ARBA00023180"/>
    </source>
</evidence>
<sequence length="931" mass="101699">MGLSKQRRCGWISCAIMLLCLEHPSLAQIVYSISEEAEKGTFVGNIAKDLNLNIKDLESRGLQIVSSSKERYFGVNLKTGVIFVNERIDREDICSSLVKCSLNIEALLKHPITLHRIEVNIVDINDNAPSFLQTSYVLNITELALTGDRFPLPTANDADVGSNTVRSYKLSPNEHFSVDVQSGGKQSISAELVLQKALDREKVPKIHLLLTAIDGGKPPRSGTLQIIVNVIDVNDNTPVFSKSLYKVNVSENVPTGTKILTLNATDPDEGVNSDIVYSFVGHGSLSALEVFDINPKSGEITVKGNLDYEEQAAYEIRAQATDRGHSPQSTHCKILVEVNDVNDNAPEITVTSLMTPVKEDAESGTVIALITVLDRDSGKNGHLKCVINGTSPFKLQLSYKNYYSLVVNGPLDRERSSQYTITIRATDEGTPPLSSTTVITVHVSDVNDNAPRFPDSDLSIFVRENSPVGALVQTVTALDEDANENAQVTYSLLELNSKELPISTMVNINSATGEIYSMQSFNYEEIKTFQFRVQATDSGVPPLSSNMTVNVFILDENDNSPGILPPYSDQGSVNTESIPYSAEAGYFVAKIRAVDPDSGYNALLSYHIAEPKGSNLFRIGTSTGEIRTKRRMSDNDLRTHPLVVLISDSGDPSLSSTVSLDVVVVESNDELQTQFRQRPMKKESFSSLHLYLLIAIVSVSLIFLLSVIGLIAVKYHRTKSNFNRYSAPAITTHPDGSWSYSKSTQQYDVCFSSDTLKSDVVVWPPPCPPADADLISINEEGSFKLHQTLPKSEKPKPPNADWRYSASLRAGVKSSVHMEESSVLQGAHGVLVQNWPTVSSGSGDAEGGEASPPVGAGLNSNSWHFRYGPGPGPPQHLKPGEVPEAFLIPGSPAFISIRQDQSDDKKDEAKKKKKKKKGKDKKEKGKDDSEQ</sequence>
<feature type="domain" description="Cadherin" evidence="16">
    <location>
        <begin position="454"/>
        <end position="563"/>
    </location>
</feature>
<dbReference type="SUPFAM" id="SSF49313">
    <property type="entry name" value="Cadherin-like"/>
    <property type="match status" value="6"/>
</dbReference>
<evidence type="ECO:0000256" key="4">
    <source>
        <dbReference type="ARBA" id="ARBA00022692"/>
    </source>
</evidence>
<dbReference type="InterPro" id="IPR013164">
    <property type="entry name" value="Cadherin_N"/>
</dbReference>
<dbReference type="PANTHER" id="PTHR24028:SF287">
    <property type="entry name" value="CADHERIN-RELATED NEURONAL RECEPTOR VARIABLE 1-RELATED"/>
    <property type="match status" value="1"/>
</dbReference>
<keyword evidence="8" id="KW-0130">Cell adhesion</keyword>
<feature type="compositionally biased region" description="Basic and acidic residues" evidence="13">
    <location>
        <begin position="900"/>
        <end position="910"/>
    </location>
</feature>
<dbReference type="AlphaFoldDB" id="A0A8C9U963"/>
<dbReference type="FunFam" id="2.60.40.60:FF:000002">
    <property type="entry name" value="Protocadherin alpha 2"/>
    <property type="match status" value="1"/>
</dbReference>
<evidence type="ECO:0000256" key="10">
    <source>
        <dbReference type="ARBA" id="ARBA00023136"/>
    </source>
</evidence>
<proteinExistence type="predicted"/>
<dbReference type="FunFam" id="2.60.40.60:FF:000001">
    <property type="entry name" value="Protocadherin alpha 2"/>
    <property type="match status" value="1"/>
</dbReference>
<dbReference type="InterPro" id="IPR031904">
    <property type="entry name" value="Cadherin_CBD"/>
</dbReference>
<keyword evidence="11" id="KW-0325">Glycoprotein</keyword>
<comment type="function">
    <text evidence="1">Potential calcium-dependent cell-adhesion protein. May be involved in the establishment and maintenance of specific neuronal connections in the brain.</text>
</comment>
<keyword evidence="4 14" id="KW-0812">Transmembrane</keyword>
<feature type="domain" description="Cadherin" evidence="16">
    <location>
        <begin position="241"/>
        <end position="348"/>
    </location>
</feature>
<gene>
    <name evidence="17" type="primary">PCDHAC2</name>
    <name evidence="17" type="synonym">LOC108925319</name>
</gene>
<dbReference type="FunFam" id="2.60.40.60:FF:000004">
    <property type="entry name" value="Protocadherin 1 gamma 2"/>
    <property type="match status" value="1"/>
</dbReference>
<dbReference type="FunFam" id="2.60.40.60:FF:000006">
    <property type="entry name" value="Protocadherin alpha 2"/>
    <property type="match status" value="1"/>
</dbReference>
<keyword evidence="5 15" id="KW-0732">Signal</keyword>
<dbReference type="Pfam" id="PF16492">
    <property type="entry name" value="Cadherin_C_2"/>
    <property type="match status" value="1"/>
</dbReference>
<keyword evidence="6" id="KW-0677">Repeat</keyword>
<accession>A0A8C9U963</accession>
<feature type="transmembrane region" description="Helical" evidence="14">
    <location>
        <begin position="688"/>
        <end position="713"/>
    </location>
</feature>
<comment type="subcellular location">
    <subcellularLocation>
        <location evidence="2">Cell membrane</location>
        <topology evidence="2">Single-pass type I membrane protein</topology>
    </subcellularLocation>
</comment>
<dbReference type="InterPro" id="IPR050174">
    <property type="entry name" value="Protocadherin/Cadherin-CA"/>
</dbReference>
<evidence type="ECO:0000256" key="5">
    <source>
        <dbReference type="ARBA" id="ARBA00022729"/>
    </source>
</evidence>
<keyword evidence="3" id="KW-1003">Cell membrane</keyword>
<evidence type="ECO:0000313" key="18">
    <source>
        <dbReference type="Proteomes" id="UP000694397"/>
    </source>
</evidence>
<reference evidence="17" key="3">
    <citation type="submission" date="2025-09" db="UniProtKB">
        <authorList>
            <consortium name="Ensembl"/>
        </authorList>
    </citation>
    <scope>IDENTIFICATION</scope>
</reference>
<feature type="domain" description="Cadherin" evidence="16">
    <location>
        <begin position="25"/>
        <end position="131"/>
    </location>
</feature>
<dbReference type="InterPro" id="IPR032455">
    <property type="entry name" value="Cadherin_C"/>
</dbReference>
<feature type="region of interest" description="Disordered" evidence="13">
    <location>
        <begin position="835"/>
        <end position="931"/>
    </location>
</feature>
<evidence type="ECO:0000256" key="13">
    <source>
        <dbReference type="SAM" id="MobiDB-lite"/>
    </source>
</evidence>
<feature type="domain" description="Cadherin" evidence="16">
    <location>
        <begin position="349"/>
        <end position="453"/>
    </location>
</feature>
<name>A0A8C9U963_SCLFO</name>
<keyword evidence="18" id="KW-1185">Reference proteome</keyword>
<reference evidence="17" key="2">
    <citation type="submission" date="2025-08" db="UniProtKB">
        <authorList>
            <consortium name="Ensembl"/>
        </authorList>
    </citation>
    <scope>IDENTIFICATION</scope>
</reference>
<dbReference type="CDD" id="cd11304">
    <property type="entry name" value="Cadherin_repeat"/>
    <property type="match status" value="6"/>
</dbReference>
<evidence type="ECO:0000313" key="17">
    <source>
        <dbReference type="Ensembl" id="ENSSFOP00015059687.1"/>
    </source>
</evidence>
<dbReference type="InterPro" id="IPR002126">
    <property type="entry name" value="Cadherin-like_dom"/>
</dbReference>
<dbReference type="FunFam" id="2.60.40.60:FF:000129">
    <property type="entry name" value="protocadherin alpha-C2 isoform X1"/>
    <property type="match status" value="1"/>
</dbReference>
<evidence type="ECO:0000256" key="8">
    <source>
        <dbReference type="ARBA" id="ARBA00022889"/>
    </source>
</evidence>
<dbReference type="GO" id="GO:0007156">
    <property type="term" value="P:homophilic cell adhesion via plasma membrane adhesion molecules"/>
    <property type="evidence" value="ECO:0007669"/>
    <property type="project" value="InterPro"/>
</dbReference>
<feature type="domain" description="Cadherin" evidence="16">
    <location>
        <begin position="570"/>
        <end position="675"/>
    </location>
</feature>
<evidence type="ECO:0000256" key="14">
    <source>
        <dbReference type="SAM" id="Phobius"/>
    </source>
</evidence>
<evidence type="ECO:0000256" key="12">
    <source>
        <dbReference type="PROSITE-ProRule" id="PRU00043"/>
    </source>
</evidence>
<dbReference type="PRINTS" id="PR00205">
    <property type="entry name" value="CADHERIN"/>
</dbReference>
<keyword evidence="9 14" id="KW-1133">Transmembrane helix</keyword>
<organism evidence="17 18">
    <name type="scientific">Scleropages formosus</name>
    <name type="common">Asian bonytongue</name>
    <name type="synonym">Osteoglossum formosum</name>
    <dbReference type="NCBI Taxonomy" id="113540"/>
    <lineage>
        <taxon>Eukaryota</taxon>
        <taxon>Metazoa</taxon>
        <taxon>Chordata</taxon>
        <taxon>Craniata</taxon>
        <taxon>Vertebrata</taxon>
        <taxon>Euteleostomi</taxon>
        <taxon>Actinopterygii</taxon>
        <taxon>Neopterygii</taxon>
        <taxon>Teleostei</taxon>
        <taxon>Osteoglossocephala</taxon>
        <taxon>Osteoglossomorpha</taxon>
        <taxon>Osteoglossiformes</taxon>
        <taxon>Osteoglossidae</taxon>
        <taxon>Scleropages</taxon>
    </lineage>
</organism>
<dbReference type="InterPro" id="IPR015919">
    <property type="entry name" value="Cadherin-like_sf"/>
</dbReference>
<evidence type="ECO:0000259" key="16">
    <source>
        <dbReference type="PROSITE" id="PS50268"/>
    </source>
</evidence>
<dbReference type="Ensembl" id="ENSSFOT00015055927.1">
    <property type="protein sequence ID" value="ENSSFOP00015059687.1"/>
    <property type="gene ID" value="ENSSFOG00015024571.1"/>
</dbReference>
<evidence type="ECO:0000256" key="7">
    <source>
        <dbReference type="ARBA" id="ARBA00022837"/>
    </source>
</evidence>
<evidence type="ECO:0000256" key="6">
    <source>
        <dbReference type="ARBA" id="ARBA00022737"/>
    </source>
</evidence>
<dbReference type="PANTHER" id="PTHR24028">
    <property type="entry name" value="CADHERIN-87A"/>
    <property type="match status" value="1"/>
</dbReference>
<dbReference type="FunFam" id="2.60.40.60:FF:000018">
    <property type="entry name" value="Protocadherin gamma c3"/>
    <property type="match status" value="1"/>
</dbReference>
<dbReference type="Gene3D" id="2.60.40.60">
    <property type="entry name" value="Cadherins"/>
    <property type="match status" value="6"/>
</dbReference>
<dbReference type="Pfam" id="PF00028">
    <property type="entry name" value="Cadherin"/>
    <property type="match status" value="5"/>
</dbReference>